<evidence type="ECO:0000256" key="1">
    <source>
        <dbReference type="ARBA" id="ARBA00004141"/>
    </source>
</evidence>
<evidence type="ECO:0000256" key="3">
    <source>
        <dbReference type="ARBA" id="ARBA00022989"/>
    </source>
</evidence>
<dbReference type="Pfam" id="PF04893">
    <property type="entry name" value="Yip1"/>
    <property type="match status" value="1"/>
</dbReference>
<feature type="region of interest" description="Disordered" evidence="5">
    <location>
        <begin position="1"/>
        <end position="67"/>
    </location>
</feature>
<dbReference type="Proteomes" id="UP000287188">
    <property type="component" value="Unassembled WGS sequence"/>
</dbReference>
<evidence type="ECO:0000313" key="8">
    <source>
        <dbReference type="EMBL" id="GCE20106.1"/>
    </source>
</evidence>
<accession>A0A402ALW4</accession>
<evidence type="ECO:0000256" key="5">
    <source>
        <dbReference type="SAM" id="MobiDB-lite"/>
    </source>
</evidence>
<dbReference type="OrthoDB" id="163298at2"/>
<evidence type="ECO:0000256" key="4">
    <source>
        <dbReference type="ARBA" id="ARBA00023136"/>
    </source>
</evidence>
<sequence length="318" mass="35169">MSEEPDQNSNPAPNSPHPNEKPDAVYPPVSDGSLPYREYPSLPAGQAYPGNSYPPPPNTYYNYPPPPNGQPYPGYGYPPPSYPYYNYPPPPNGQPYPRPNNRQPLPLSEAIKQLPKQYLRVLTRPSVATFAEEKQKAAWNIIWVQIAFIAIIGALISFATYTFVLPTFVSLFNLPKIGTTNFADIYKGMALQGSLTALISTPITMFISWTIYYFIAKLFKGQGEFIEYIYSFLLFYVPIQIINGLLLLIPVVGFFLSAAVSIYTYVLMILMTMAVHRLSGGRATLAVLILPIIALVLVIISVVLLVAMFSALTSGAAQ</sequence>
<dbReference type="AlphaFoldDB" id="A0A402ALW4"/>
<feature type="compositionally biased region" description="Pro residues" evidence="5">
    <location>
        <begin position="52"/>
        <end position="67"/>
    </location>
</feature>
<dbReference type="RefSeq" id="WP_126551834.1">
    <property type="nucleotide sequence ID" value="NZ_BIFS01000001.1"/>
</dbReference>
<keyword evidence="3 6" id="KW-1133">Transmembrane helix</keyword>
<evidence type="ECO:0000259" key="7">
    <source>
        <dbReference type="Pfam" id="PF04893"/>
    </source>
</evidence>
<feature type="transmembrane region" description="Helical" evidence="6">
    <location>
        <begin position="141"/>
        <end position="164"/>
    </location>
</feature>
<keyword evidence="9" id="KW-1185">Reference proteome</keyword>
<evidence type="ECO:0000256" key="2">
    <source>
        <dbReference type="ARBA" id="ARBA00022692"/>
    </source>
</evidence>
<proteinExistence type="predicted"/>
<comment type="subcellular location">
    <subcellularLocation>
        <location evidence="1">Membrane</location>
        <topology evidence="1">Multi-pass membrane protein</topology>
    </subcellularLocation>
</comment>
<feature type="domain" description="Yip1" evidence="7">
    <location>
        <begin position="120"/>
        <end position="299"/>
    </location>
</feature>
<keyword evidence="2 6" id="KW-0812">Transmembrane</keyword>
<feature type="transmembrane region" description="Helical" evidence="6">
    <location>
        <begin position="287"/>
        <end position="312"/>
    </location>
</feature>
<gene>
    <name evidence="8" type="ORF">KDK_39060</name>
</gene>
<feature type="transmembrane region" description="Helical" evidence="6">
    <location>
        <begin position="195"/>
        <end position="216"/>
    </location>
</feature>
<evidence type="ECO:0000313" key="9">
    <source>
        <dbReference type="Proteomes" id="UP000287188"/>
    </source>
</evidence>
<comment type="caution">
    <text evidence="8">The sequence shown here is derived from an EMBL/GenBank/DDBJ whole genome shotgun (WGS) entry which is preliminary data.</text>
</comment>
<dbReference type="GO" id="GO:0016020">
    <property type="term" value="C:membrane"/>
    <property type="evidence" value="ECO:0007669"/>
    <property type="project" value="UniProtKB-SubCell"/>
</dbReference>
<dbReference type="InterPro" id="IPR006977">
    <property type="entry name" value="Yip1_dom"/>
</dbReference>
<name>A0A402ALW4_9CHLR</name>
<feature type="transmembrane region" description="Helical" evidence="6">
    <location>
        <begin position="255"/>
        <end position="275"/>
    </location>
</feature>
<organism evidence="8 9">
    <name type="scientific">Dictyobacter kobayashii</name>
    <dbReference type="NCBI Taxonomy" id="2014872"/>
    <lineage>
        <taxon>Bacteria</taxon>
        <taxon>Bacillati</taxon>
        <taxon>Chloroflexota</taxon>
        <taxon>Ktedonobacteria</taxon>
        <taxon>Ktedonobacterales</taxon>
        <taxon>Dictyobacteraceae</taxon>
        <taxon>Dictyobacter</taxon>
    </lineage>
</organism>
<feature type="transmembrane region" description="Helical" evidence="6">
    <location>
        <begin position="228"/>
        <end position="249"/>
    </location>
</feature>
<protein>
    <recommendedName>
        <fullName evidence="7">Yip1 domain-containing protein</fullName>
    </recommendedName>
</protein>
<evidence type="ECO:0000256" key="6">
    <source>
        <dbReference type="SAM" id="Phobius"/>
    </source>
</evidence>
<keyword evidence="4 6" id="KW-0472">Membrane</keyword>
<reference evidence="9" key="1">
    <citation type="submission" date="2018-12" db="EMBL/GenBank/DDBJ databases">
        <title>Tengunoibacter tsumagoiensis gen. nov., sp. nov., Dictyobacter kobayashii sp. nov., D. alpinus sp. nov., and D. joshuensis sp. nov. and description of Dictyobacteraceae fam. nov. within the order Ktedonobacterales isolated from Tengu-no-mugimeshi.</title>
        <authorList>
            <person name="Wang C.M."/>
            <person name="Zheng Y."/>
            <person name="Sakai Y."/>
            <person name="Toyoda A."/>
            <person name="Minakuchi Y."/>
            <person name="Abe K."/>
            <person name="Yokota A."/>
            <person name="Yabe S."/>
        </authorList>
    </citation>
    <scope>NUCLEOTIDE SEQUENCE [LARGE SCALE GENOMIC DNA]</scope>
    <source>
        <strain evidence="9">Uno11</strain>
    </source>
</reference>
<dbReference type="EMBL" id="BIFS01000001">
    <property type="protein sequence ID" value="GCE20106.1"/>
    <property type="molecule type" value="Genomic_DNA"/>
</dbReference>